<dbReference type="Pfam" id="PF02926">
    <property type="entry name" value="THUMP"/>
    <property type="match status" value="1"/>
</dbReference>
<feature type="domain" description="THUMP" evidence="3">
    <location>
        <begin position="195"/>
        <end position="301"/>
    </location>
</feature>
<sequence>MHGPKRKLSDGVQQRQSKRTKKSGKDSGLKNGQNLLRSNGAGGPGIFLTCVRGRERKAGLELIDCLEELVETLYPGVEPIECDEQRTNNLDEVDFDALHNDVGALGFDREKAPQMTSKDQRVATVDDDIEEQIQAELRCMGAATSGLDAESKQGSRRRTKARWFDVVETGTDCLTFIAISRPLCAVRLTYAFLDQVRSTGQARCKFVQRLTPVVDVVRANAGELSSLAKRALSQHFTVDESLSFKIDPRLRNHDVMSKADIIRIVLAAMPDHGDHRPQLTGAQRLIVVEVYKSVLGVSVLHDFEGYRRLNPQMIAENTRKTHNVAEDDGKSGNPPSRVALFNCEAREEKREECRD</sequence>
<evidence type="ECO:0000313" key="4">
    <source>
        <dbReference type="EMBL" id="PWN93942.1"/>
    </source>
</evidence>
<dbReference type="PANTHER" id="PTHR13452:SF10">
    <property type="entry name" value="THUMP DOMAIN-CONTAINING PROTEIN 1"/>
    <property type="match status" value="1"/>
</dbReference>
<evidence type="ECO:0000313" key="5">
    <source>
        <dbReference type="Proteomes" id="UP000245768"/>
    </source>
</evidence>
<dbReference type="Gene3D" id="3.30.2300.10">
    <property type="entry name" value="THUMP superfamily"/>
    <property type="match status" value="1"/>
</dbReference>
<evidence type="ECO:0000256" key="2">
    <source>
        <dbReference type="SAM" id="MobiDB-lite"/>
    </source>
</evidence>
<reference evidence="4 5" key="1">
    <citation type="journal article" date="2018" name="Mol. Biol. Evol.">
        <title>Broad Genomic Sampling Reveals a Smut Pathogenic Ancestry of the Fungal Clade Ustilaginomycotina.</title>
        <authorList>
            <person name="Kijpornyongpan T."/>
            <person name="Mondo S.J."/>
            <person name="Barry K."/>
            <person name="Sandor L."/>
            <person name="Lee J."/>
            <person name="Lipzen A."/>
            <person name="Pangilinan J."/>
            <person name="LaButti K."/>
            <person name="Hainaut M."/>
            <person name="Henrissat B."/>
            <person name="Grigoriev I.V."/>
            <person name="Spatafora J.W."/>
            <person name="Aime M.C."/>
        </authorList>
    </citation>
    <scope>NUCLEOTIDE SEQUENCE [LARGE SCALE GENOMIC DNA]</scope>
    <source>
        <strain evidence="4 5">MCA 4198</strain>
    </source>
</reference>
<dbReference type="InParanoid" id="A0A316YXT7"/>
<dbReference type="RefSeq" id="XP_025381140.1">
    <property type="nucleotide sequence ID" value="XM_025518639.1"/>
</dbReference>
<gene>
    <name evidence="4" type="ORF">FA10DRAFT_225206</name>
</gene>
<dbReference type="InterPro" id="IPR004114">
    <property type="entry name" value="THUMP_dom"/>
</dbReference>
<dbReference type="EMBL" id="KZ819634">
    <property type="protein sequence ID" value="PWN93942.1"/>
    <property type="molecule type" value="Genomic_DNA"/>
</dbReference>
<dbReference type="PANTHER" id="PTHR13452">
    <property type="entry name" value="THUMP DOMAIN CONTAINING PROTEIN 1-RELATED"/>
    <property type="match status" value="1"/>
</dbReference>
<feature type="region of interest" description="Disordered" evidence="2">
    <location>
        <begin position="1"/>
        <end position="37"/>
    </location>
</feature>
<proteinExistence type="predicted"/>
<dbReference type="InterPro" id="IPR040183">
    <property type="entry name" value="THUMPD1-like"/>
</dbReference>
<organism evidence="4 5">
    <name type="scientific">Acaromyces ingoldii</name>
    <dbReference type="NCBI Taxonomy" id="215250"/>
    <lineage>
        <taxon>Eukaryota</taxon>
        <taxon>Fungi</taxon>
        <taxon>Dikarya</taxon>
        <taxon>Basidiomycota</taxon>
        <taxon>Ustilaginomycotina</taxon>
        <taxon>Exobasidiomycetes</taxon>
        <taxon>Exobasidiales</taxon>
        <taxon>Cryptobasidiaceae</taxon>
        <taxon>Acaromyces</taxon>
    </lineage>
</organism>
<dbReference type="GeneID" id="37040555"/>
<keyword evidence="1" id="KW-0694">RNA-binding</keyword>
<dbReference type="SUPFAM" id="SSF143437">
    <property type="entry name" value="THUMP domain-like"/>
    <property type="match status" value="1"/>
</dbReference>
<dbReference type="GO" id="GO:0006400">
    <property type="term" value="P:tRNA modification"/>
    <property type="evidence" value="ECO:0007669"/>
    <property type="project" value="InterPro"/>
</dbReference>
<accession>A0A316YXT7</accession>
<dbReference type="OrthoDB" id="367221at2759"/>
<dbReference type="AlphaFoldDB" id="A0A316YXT7"/>
<dbReference type="CDD" id="cd11717">
    <property type="entry name" value="THUMP_THUMPD1_like"/>
    <property type="match status" value="1"/>
</dbReference>
<dbReference type="FunCoup" id="A0A316YXT7">
    <property type="interactions" value="538"/>
</dbReference>
<dbReference type="PROSITE" id="PS51165">
    <property type="entry name" value="THUMP"/>
    <property type="match status" value="1"/>
</dbReference>
<protein>
    <recommendedName>
        <fullName evidence="3">THUMP domain-containing protein</fullName>
    </recommendedName>
</protein>
<evidence type="ECO:0000256" key="1">
    <source>
        <dbReference type="PROSITE-ProRule" id="PRU00529"/>
    </source>
</evidence>
<dbReference type="GO" id="GO:0003723">
    <property type="term" value="F:RNA binding"/>
    <property type="evidence" value="ECO:0007669"/>
    <property type="project" value="UniProtKB-UniRule"/>
</dbReference>
<name>A0A316YXT7_9BASI</name>
<dbReference type="STRING" id="215250.A0A316YXT7"/>
<keyword evidence="5" id="KW-1185">Reference proteome</keyword>
<evidence type="ECO:0000259" key="3">
    <source>
        <dbReference type="PROSITE" id="PS51165"/>
    </source>
</evidence>
<dbReference type="Proteomes" id="UP000245768">
    <property type="component" value="Unassembled WGS sequence"/>
</dbReference>